<evidence type="ECO:0000313" key="2">
    <source>
        <dbReference type="Proteomes" id="UP000594800"/>
    </source>
</evidence>
<dbReference type="KEGG" id="poz:I0K15_18480"/>
<dbReference type="AlphaFoldDB" id="A0A7S9LR30"/>
<dbReference type="Proteomes" id="UP000594800">
    <property type="component" value="Chromosome"/>
</dbReference>
<dbReference type="EMBL" id="CP064942">
    <property type="protein sequence ID" value="QPH53739.1"/>
    <property type="molecule type" value="Genomic_DNA"/>
</dbReference>
<sequence length="140" mass="16030">MSTVLWANVLHDGTLSCNEEDLLWLLKFSKDLDKISAKLGQPPFSELFDHTDMQVNMDVTELPDGMEDTRELMIRDGVWVPLEAAADRLRALLDHLRSAQPRLGTLRDRRADVEEELDMALRFVEQYRRGGARFNFAVVG</sequence>
<name>A0A7S9LR30_9RHOB</name>
<accession>A0A7S9LR30</accession>
<organism evidence="1 2">
    <name type="scientific">Pontivivens ytuae</name>
    <dbReference type="NCBI Taxonomy" id="2789856"/>
    <lineage>
        <taxon>Bacteria</taxon>
        <taxon>Pseudomonadati</taxon>
        <taxon>Pseudomonadota</taxon>
        <taxon>Alphaproteobacteria</taxon>
        <taxon>Rhodobacterales</taxon>
        <taxon>Paracoccaceae</taxon>
        <taxon>Pontivivens</taxon>
    </lineage>
</organism>
<evidence type="ECO:0000313" key="1">
    <source>
        <dbReference type="EMBL" id="QPH53739.1"/>
    </source>
</evidence>
<proteinExistence type="predicted"/>
<keyword evidence="2" id="KW-1185">Reference proteome</keyword>
<protein>
    <submittedName>
        <fullName evidence="1">Uncharacterized protein</fullName>
    </submittedName>
</protein>
<gene>
    <name evidence="1" type="ORF">I0K15_18480</name>
</gene>
<dbReference type="RefSeq" id="WP_196102948.1">
    <property type="nucleotide sequence ID" value="NZ_CP064942.1"/>
</dbReference>
<reference evidence="1 2" key="1">
    <citation type="submission" date="2020-11" db="EMBL/GenBank/DDBJ databases">
        <title>Description of Pontivivens ytuae sp. nov. isolated from deep sea sediment of Mariana Trench.</title>
        <authorList>
            <person name="Wang Z."/>
            <person name="Sun Q.-L."/>
            <person name="Xu X.-D."/>
            <person name="Tang Y.-Z."/>
            <person name="Zhang J."/>
        </authorList>
    </citation>
    <scope>NUCLEOTIDE SEQUENCE [LARGE SCALE GENOMIC DNA]</scope>
    <source>
        <strain evidence="1 2">MT2928</strain>
    </source>
</reference>